<dbReference type="GO" id="GO:0005524">
    <property type="term" value="F:ATP binding"/>
    <property type="evidence" value="ECO:0007669"/>
    <property type="project" value="UniProtKB-UniRule"/>
</dbReference>
<feature type="domain" description="Biotin carboxylation" evidence="16">
    <location>
        <begin position="1"/>
        <end position="443"/>
    </location>
</feature>
<dbReference type="InterPro" id="IPR005482">
    <property type="entry name" value="Biotin_COase_C"/>
</dbReference>
<dbReference type="PROSITE" id="PS00188">
    <property type="entry name" value="BIOTIN"/>
    <property type="match status" value="1"/>
</dbReference>
<evidence type="ECO:0000259" key="15">
    <source>
        <dbReference type="PROSITE" id="PS50975"/>
    </source>
</evidence>
<dbReference type="InterPro" id="IPR011053">
    <property type="entry name" value="Single_hybrid_motif"/>
</dbReference>
<evidence type="ECO:0000313" key="18">
    <source>
        <dbReference type="Proteomes" id="UP000241118"/>
    </source>
</evidence>
<dbReference type="FunFam" id="3.40.50.20:FF:000010">
    <property type="entry name" value="Propionyl-CoA carboxylase subunit alpha"/>
    <property type="match status" value="1"/>
</dbReference>
<comment type="caution">
    <text evidence="17">The sequence shown here is derived from an EMBL/GenBank/DDBJ whole genome shotgun (WGS) entry which is preliminary data.</text>
</comment>
<dbReference type="FunFam" id="3.30.1490.20:FF:000003">
    <property type="entry name" value="acetyl-CoA carboxylase isoform X1"/>
    <property type="match status" value="1"/>
</dbReference>
<evidence type="ECO:0000259" key="16">
    <source>
        <dbReference type="PROSITE" id="PS50979"/>
    </source>
</evidence>
<dbReference type="EMBL" id="PYAX01000001">
    <property type="protein sequence ID" value="PSL58576.1"/>
    <property type="molecule type" value="Genomic_DNA"/>
</dbReference>
<evidence type="ECO:0000256" key="9">
    <source>
        <dbReference type="ARBA" id="ARBA00048501"/>
    </source>
</evidence>
<name>A0A2P8IJE3_SACCR</name>
<evidence type="ECO:0000256" key="3">
    <source>
        <dbReference type="ARBA" id="ARBA00022598"/>
    </source>
</evidence>
<evidence type="ECO:0000256" key="2">
    <source>
        <dbReference type="ARBA" id="ARBA00013263"/>
    </source>
</evidence>
<dbReference type="PROSITE" id="PS50975">
    <property type="entry name" value="ATP_GRASP"/>
    <property type="match status" value="1"/>
</dbReference>
<dbReference type="GO" id="GO:0004075">
    <property type="term" value="F:biotin carboxylase activity"/>
    <property type="evidence" value="ECO:0007669"/>
    <property type="project" value="UniProtKB-EC"/>
</dbReference>
<dbReference type="FunFam" id="2.40.50.100:FF:000003">
    <property type="entry name" value="Acetyl-CoA carboxylase biotin carboxyl carrier protein"/>
    <property type="match status" value="1"/>
</dbReference>
<dbReference type="CDD" id="cd06850">
    <property type="entry name" value="biotinyl_domain"/>
    <property type="match status" value="1"/>
</dbReference>
<evidence type="ECO:0000256" key="7">
    <source>
        <dbReference type="ARBA" id="ARBA00023267"/>
    </source>
</evidence>
<dbReference type="Proteomes" id="UP000241118">
    <property type="component" value="Unassembled WGS sequence"/>
</dbReference>
<protein>
    <recommendedName>
        <fullName evidence="12">Biotin-dependent 3-methylcrotonyl-coenzyme A carboxylase alpha1 subunit</fullName>
        <ecNumber evidence="2">6.3.4.14</ecNumber>
    </recommendedName>
</protein>
<keyword evidence="18" id="KW-1185">Reference proteome</keyword>
<dbReference type="InterPro" id="IPR000089">
    <property type="entry name" value="Biotin_lipoyl"/>
</dbReference>
<dbReference type="InterPro" id="IPR001882">
    <property type="entry name" value="Biotin_BS"/>
</dbReference>
<evidence type="ECO:0000313" key="17">
    <source>
        <dbReference type="EMBL" id="PSL58576.1"/>
    </source>
</evidence>
<reference evidence="17 18" key="1">
    <citation type="submission" date="2018-03" db="EMBL/GenBank/DDBJ databases">
        <title>Genomic Encyclopedia of Type Strains, Phase III (KMG-III): the genomes of soil and plant-associated and newly described type strains.</title>
        <authorList>
            <person name="Whitman W."/>
        </authorList>
    </citation>
    <scope>NUCLEOTIDE SEQUENCE [LARGE SCALE GENOMIC DNA]</scope>
    <source>
        <strain evidence="17 18">CGMCC 4.7097</strain>
    </source>
</reference>
<dbReference type="InterPro" id="IPR048429">
    <property type="entry name" value="MCC_alpha_BT"/>
</dbReference>
<keyword evidence="7" id="KW-0092">Biotin</keyword>
<comment type="catalytic activity">
    <reaction evidence="9">
        <text>N(6)-biotinyl-L-lysyl-[protein] + hydrogencarbonate + ATP = N(6)-carboxybiotinyl-L-lysyl-[protein] + ADP + phosphate + H(+)</text>
        <dbReference type="Rhea" id="RHEA:13501"/>
        <dbReference type="Rhea" id="RHEA-COMP:10505"/>
        <dbReference type="Rhea" id="RHEA-COMP:10506"/>
        <dbReference type="ChEBI" id="CHEBI:15378"/>
        <dbReference type="ChEBI" id="CHEBI:17544"/>
        <dbReference type="ChEBI" id="CHEBI:30616"/>
        <dbReference type="ChEBI" id="CHEBI:43474"/>
        <dbReference type="ChEBI" id="CHEBI:83144"/>
        <dbReference type="ChEBI" id="CHEBI:83145"/>
        <dbReference type="ChEBI" id="CHEBI:456216"/>
        <dbReference type="EC" id="6.3.4.14"/>
    </reaction>
    <physiologicalReaction direction="left-to-right" evidence="9">
        <dbReference type="Rhea" id="RHEA:13502"/>
    </physiologicalReaction>
</comment>
<dbReference type="RefSeq" id="WP_106614036.1">
    <property type="nucleotide sequence ID" value="NZ_PYAX01000001.1"/>
</dbReference>
<dbReference type="PROSITE" id="PS00866">
    <property type="entry name" value="CPSASE_1"/>
    <property type="match status" value="1"/>
</dbReference>
<dbReference type="Pfam" id="PF02786">
    <property type="entry name" value="CPSase_L_D2"/>
    <property type="match status" value="1"/>
</dbReference>
<dbReference type="InterPro" id="IPR016185">
    <property type="entry name" value="PreATP-grasp_dom_sf"/>
</dbReference>
<dbReference type="InterPro" id="IPR005479">
    <property type="entry name" value="CPAse_ATP-bd"/>
</dbReference>
<dbReference type="PROSITE" id="PS50968">
    <property type="entry name" value="BIOTINYL_LIPOYL"/>
    <property type="match status" value="1"/>
</dbReference>
<comment type="pathway">
    <text evidence="8">Amino-acid degradation; L-leucine degradation.</text>
</comment>
<evidence type="ECO:0000256" key="1">
    <source>
        <dbReference type="ARBA" id="ARBA00001953"/>
    </source>
</evidence>
<proteinExistence type="predicted"/>
<dbReference type="OrthoDB" id="4435847at2"/>
<dbReference type="Pfam" id="PF02785">
    <property type="entry name" value="Biotin_carb_C"/>
    <property type="match status" value="1"/>
</dbReference>
<dbReference type="PROSITE" id="PS00867">
    <property type="entry name" value="CPSASE_2"/>
    <property type="match status" value="1"/>
</dbReference>
<dbReference type="AlphaFoldDB" id="A0A2P8IJE3"/>
<evidence type="ECO:0000256" key="10">
    <source>
        <dbReference type="ARBA" id="ARBA00053351"/>
    </source>
</evidence>
<dbReference type="FunFam" id="3.30.470.20:FF:000028">
    <property type="entry name" value="Methylcrotonoyl-CoA carboxylase subunit alpha, mitochondrial"/>
    <property type="match status" value="1"/>
</dbReference>
<evidence type="ECO:0000256" key="4">
    <source>
        <dbReference type="ARBA" id="ARBA00022741"/>
    </source>
</evidence>
<gene>
    <name evidence="17" type="ORF">B0I31_101795</name>
</gene>
<dbReference type="InterPro" id="IPR005481">
    <property type="entry name" value="BC-like_N"/>
</dbReference>
<dbReference type="Gene3D" id="2.40.50.100">
    <property type="match status" value="1"/>
</dbReference>
<dbReference type="SUPFAM" id="SSF51230">
    <property type="entry name" value="Single hybrid motif"/>
    <property type="match status" value="1"/>
</dbReference>
<dbReference type="SUPFAM" id="SSF56059">
    <property type="entry name" value="Glutathione synthetase ATP-binding domain-like"/>
    <property type="match status" value="1"/>
</dbReference>
<dbReference type="InterPro" id="IPR011761">
    <property type="entry name" value="ATP-grasp"/>
</dbReference>
<dbReference type="Pfam" id="PF21139">
    <property type="entry name" value="BT_MCC_alpha"/>
    <property type="match status" value="1"/>
</dbReference>
<dbReference type="Pfam" id="PF00364">
    <property type="entry name" value="Biotin_lipoyl"/>
    <property type="match status" value="1"/>
</dbReference>
<evidence type="ECO:0000256" key="12">
    <source>
        <dbReference type="ARBA" id="ARBA00074050"/>
    </source>
</evidence>
<sequence>MFDVVLIANRGEIAVRVIRALRRFGIRSVAVYSDADADALHVRLADEAVRIGPASARESYLSVERIIEAALASGAQAVHPGYGFLAENAEFARACEKAGLVFIGPPADAIEAMGDKIRAKLTVAAAGVPVVPGRTEVGMTDDDLVAAAAEIGFPVLLKPSAGGGGKGMRLVESEGGLREAIESARREARGSFGDDALLIERFIGNPRHIEIQVLADAHGGVVHLGERECSLQRRHQKIIEEAPSPLVTPEMRDAMGTAAVEAARSVGYVGAGTVEFIVDGASGDYFFMEMNTRLQVEHPVTELVTGVDLVEWQLRVASGEPLGFASVELTGHAVEARVYAEDPARGFLPTGGTVLALHEPSDVRVDSALRVGLTVGSDYDPMLAKVIAHGATREEALRRLDAALGRMVLLGVTTNIPFLRALLVDPDVRAGALDTGLVERKLESLVRHDVPDEVLAAAALERQLSLGGGDDPWAGSGGWRVGEHAWTRWLIDGVEVRVRGDEVAIADNEPFRLAVARVGDRLIVGGRSYAIYRDGDVLWLGRDGRAWALTETRPSEVAASGVVAGGGPVTSPMPGTVLVARVPQGSHVTAGQALFVVEAMKMEHTVTSPVAGVLTEVHVQAGQQVALDQPLAVVVPHEE</sequence>
<dbReference type="SUPFAM" id="SSF52440">
    <property type="entry name" value="PreATP-grasp domain"/>
    <property type="match status" value="1"/>
</dbReference>
<evidence type="ECO:0000259" key="14">
    <source>
        <dbReference type="PROSITE" id="PS50968"/>
    </source>
</evidence>
<dbReference type="Gene3D" id="3.30.470.20">
    <property type="entry name" value="ATP-grasp fold, B domain"/>
    <property type="match status" value="1"/>
</dbReference>
<comment type="function">
    <text evidence="10">Component of a biotin-dependent acyl-CoA carboxylase complex. This subunit catalyzes the ATP-dependent carboxylation of the biotin carried by the biotin carboxyl carrier (BCC) domain, resulting in the formation of carboxyl biotin. When associated with the beta1 subunit AccD1, is involved in branched amino-acid catabolism with methylcrotonyl coenzyme A as the substrate.</text>
</comment>
<evidence type="ECO:0000256" key="11">
    <source>
        <dbReference type="ARBA" id="ARBA00065901"/>
    </source>
</evidence>
<organism evidence="17 18">
    <name type="scientific">Saccharothrix carnea</name>
    <dbReference type="NCBI Taxonomy" id="1280637"/>
    <lineage>
        <taxon>Bacteria</taxon>
        <taxon>Bacillati</taxon>
        <taxon>Actinomycetota</taxon>
        <taxon>Actinomycetes</taxon>
        <taxon>Pseudonocardiales</taxon>
        <taxon>Pseudonocardiaceae</taxon>
        <taxon>Saccharothrix</taxon>
    </lineage>
</organism>
<dbReference type="PROSITE" id="PS50979">
    <property type="entry name" value="BC"/>
    <property type="match status" value="1"/>
</dbReference>
<evidence type="ECO:0000256" key="6">
    <source>
        <dbReference type="ARBA" id="ARBA00022946"/>
    </source>
</evidence>
<keyword evidence="3" id="KW-0436">Ligase</keyword>
<keyword evidence="5 13" id="KW-0067">ATP-binding</keyword>
<feature type="domain" description="Lipoyl-binding" evidence="14">
    <location>
        <begin position="557"/>
        <end position="635"/>
    </location>
</feature>
<feature type="domain" description="ATP-grasp" evidence="15">
    <location>
        <begin position="120"/>
        <end position="318"/>
    </location>
</feature>
<dbReference type="Pfam" id="PF00289">
    <property type="entry name" value="Biotin_carb_N"/>
    <property type="match status" value="1"/>
</dbReference>
<dbReference type="InterPro" id="IPR050856">
    <property type="entry name" value="Biotin_carboxylase_complex"/>
</dbReference>
<dbReference type="EC" id="6.3.4.14" evidence="2"/>
<dbReference type="InterPro" id="IPR011054">
    <property type="entry name" value="Rudment_hybrid_motif"/>
</dbReference>
<comment type="cofactor">
    <cofactor evidence="1">
        <name>biotin</name>
        <dbReference type="ChEBI" id="CHEBI:57586"/>
    </cofactor>
</comment>
<evidence type="ECO:0000256" key="13">
    <source>
        <dbReference type="PROSITE-ProRule" id="PRU00409"/>
    </source>
</evidence>
<accession>A0A2P8IJE3</accession>
<dbReference type="InterPro" id="IPR011764">
    <property type="entry name" value="Biotin_carboxylation_dom"/>
</dbReference>
<keyword evidence="4 13" id="KW-0547">Nucleotide-binding</keyword>
<dbReference type="GO" id="GO:0046872">
    <property type="term" value="F:metal ion binding"/>
    <property type="evidence" value="ECO:0007669"/>
    <property type="project" value="InterPro"/>
</dbReference>
<keyword evidence="6" id="KW-0809">Transit peptide</keyword>
<dbReference type="SMART" id="SM00878">
    <property type="entry name" value="Biotin_carb_C"/>
    <property type="match status" value="1"/>
</dbReference>
<dbReference type="SUPFAM" id="SSF51246">
    <property type="entry name" value="Rudiment single hybrid motif"/>
    <property type="match status" value="1"/>
</dbReference>
<dbReference type="PANTHER" id="PTHR18866">
    <property type="entry name" value="CARBOXYLASE:PYRUVATE/ACETYL-COA/PROPIONYL-COA CARBOXYLASE"/>
    <property type="match status" value="1"/>
</dbReference>
<comment type="subunit">
    <text evidence="11">The biotin-dependent acyl-CoA carboxylase complex is composed of AccA1, which contains the biotin carboxylase (BC) and biotin carboxyl carrier protein (BCCP) domains, and AccD1, which contains the carboxyl transferase (CT) domain. The AccA1/AccD1 complex forms a dodecamer.</text>
</comment>
<dbReference type="PANTHER" id="PTHR18866:SF33">
    <property type="entry name" value="METHYLCROTONOYL-COA CARBOXYLASE SUBUNIT ALPHA, MITOCHONDRIAL-RELATED"/>
    <property type="match status" value="1"/>
</dbReference>
<evidence type="ECO:0000256" key="5">
    <source>
        <dbReference type="ARBA" id="ARBA00022840"/>
    </source>
</evidence>
<evidence type="ECO:0000256" key="8">
    <source>
        <dbReference type="ARBA" id="ARBA00046317"/>
    </source>
</evidence>